<evidence type="ECO:0000256" key="2">
    <source>
        <dbReference type="ARBA" id="ARBA00023002"/>
    </source>
</evidence>
<organism evidence="4 5">
    <name type="scientific">Kytococcus sedentarius (strain ATCC 14392 / DSM 20547 / JCM 11482 / CCUG 33030 / NBRC 15357 / NCTC 11040 / CCM 314 / 541)</name>
    <name type="common">Micrococcus sedentarius</name>
    <dbReference type="NCBI Taxonomy" id="478801"/>
    <lineage>
        <taxon>Bacteria</taxon>
        <taxon>Bacillati</taxon>
        <taxon>Actinomycetota</taxon>
        <taxon>Actinomycetes</taxon>
        <taxon>Micrococcales</taxon>
        <taxon>Kytococcaceae</taxon>
        <taxon>Kytococcus</taxon>
    </lineage>
</organism>
<dbReference type="HOGENOM" id="CLU_026673_3_1_11"/>
<dbReference type="AlphaFoldDB" id="C7NIX0"/>
<dbReference type="GO" id="GO:0070402">
    <property type="term" value="F:NADPH binding"/>
    <property type="evidence" value="ECO:0007669"/>
    <property type="project" value="TreeGrafter"/>
</dbReference>
<accession>C7NIX0</accession>
<dbReference type="GO" id="GO:0005829">
    <property type="term" value="C:cytosol"/>
    <property type="evidence" value="ECO:0007669"/>
    <property type="project" value="TreeGrafter"/>
</dbReference>
<dbReference type="FunFam" id="3.40.50.720:FF:000053">
    <property type="entry name" value="Quinone oxidoreductase 1"/>
    <property type="match status" value="1"/>
</dbReference>
<dbReference type="InterPro" id="IPR011032">
    <property type="entry name" value="GroES-like_sf"/>
</dbReference>
<dbReference type="InterPro" id="IPR047618">
    <property type="entry name" value="QOR-like"/>
</dbReference>
<proteinExistence type="predicted"/>
<dbReference type="RefSeq" id="WP_012801614.1">
    <property type="nucleotide sequence ID" value="NC_013169.1"/>
</dbReference>
<dbReference type="Proteomes" id="UP000006666">
    <property type="component" value="Chromosome"/>
</dbReference>
<keyword evidence="2" id="KW-0560">Oxidoreductase</keyword>
<dbReference type="InterPro" id="IPR036291">
    <property type="entry name" value="NAD(P)-bd_dom_sf"/>
</dbReference>
<dbReference type="PANTHER" id="PTHR48106">
    <property type="entry name" value="QUINONE OXIDOREDUCTASE PIG3-RELATED"/>
    <property type="match status" value="1"/>
</dbReference>
<evidence type="ECO:0000256" key="1">
    <source>
        <dbReference type="ARBA" id="ARBA00022857"/>
    </source>
</evidence>
<dbReference type="STRING" id="478801.Ksed_01030"/>
<dbReference type="InterPro" id="IPR013154">
    <property type="entry name" value="ADH-like_N"/>
</dbReference>
<dbReference type="Gene3D" id="3.90.180.10">
    <property type="entry name" value="Medium-chain alcohol dehydrogenases, catalytic domain"/>
    <property type="match status" value="1"/>
</dbReference>
<dbReference type="SUPFAM" id="SSF51735">
    <property type="entry name" value="NAD(P)-binding Rossmann-fold domains"/>
    <property type="match status" value="1"/>
</dbReference>
<dbReference type="EMBL" id="CP001686">
    <property type="protein sequence ID" value="ACV05195.1"/>
    <property type="molecule type" value="Genomic_DNA"/>
</dbReference>
<dbReference type="GO" id="GO:0035925">
    <property type="term" value="F:mRNA 3'-UTR AU-rich region binding"/>
    <property type="evidence" value="ECO:0007669"/>
    <property type="project" value="TreeGrafter"/>
</dbReference>
<keyword evidence="1" id="KW-0521">NADP</keyword>
<reference evidence="4 5" key="1">
    <citation type="journal article" date="2009" name="Stand. Genomic Sci.">
        <title>Complete genome sequence of Kytococcus sedentarius type strain (541).</title>
        <authorList>
            <person name="Sims D."/>
            <person name="Brettin T."/>
            <person name="Detter J.C."/>
            <person name="Han C."/>
            <person name="Lapidus A."/>
            <person name="Copeland A."/>
            <person name="Glavina Del Rio T."/>
            <person name="Nolan M."/>
            <person name="Chen F."/>
            <person name="Lucas S."/>
            <person name="Tice H."/>
            <person name="Cheng J.F."/>
            <person name="Bruce D."/>
            <person name="Goodwin L."/>
            <person name="Pitluck S."/>
            <person name="Ovchinnikova G."/>
            <person name="Pati A."/>
            <person name="Ivanova N."/>
            <person name="Mavrommatis K."/>
            <person name="Chen A."/>
            <person name="Palaniappan K."/>
            <person name="D'haeseleer P."/>
            <person name="Chain P."/>
            <person name="Bristow J."/>
            <person name="Eisen J.A."/>
            <person name="Markowitz V."/>
            <person name="Hugenholtz P."/>
            <person name="Schneider S."/>
            <person name="Goker M."/>
            <person name="Pukall R."/>
            <person name="Kyrpides N.C."/>
            <person name="Klenk H.P."/>
        </authorList>
    </citation>
    <scope>NUCLEOTIDE SEQUENCE [LARGE SCALE GENOMIC DNA]</scope>
    <source>
        <strain evidence="5">ATCC 14392 / DSM 20547 / JCM 11482 / CCUG 33030 / NBRC 15357 / NCTC 11040 / CCM 314 / 541</strain>
    </source>
</reference>
<dbReference type="InterPro" id="IPR013149">
    <property type="entry name" value="ADH-like_C"/>
</dbReference>
<dbReference type="GO" id="GO:0003960">
    <property type="term" value="F:quinone reductase (NADPH) activity"/>
    <property type="evidence" value="ECO:0007669"/>
    <property type="project" value="InterPro"/>
</dbReference>
<protein>
    <submittedName>
        <fullName evidence="4">Zn-dependent oxidoreductase, NADPH:quinone reductase</fullName>
    </submittedName>
</protein>
<feature type="domain" description="Enoyl reductase (ER)" evidence="3">
    <location>
        <begin position="10"/>
        <end position="321"/>
    </location>
</feature>
<evidence type="ECO:0000259" key="3">
    <source>
        <dbReference type="SMART" id="SM00829"/>
    </source>
</evidence>
<dbReference type="SMART" id="SM00829">
    <property type="entry name" value="PKS_ER"/>
    <property type="match status" value="1"/>
</dbReference>
<dbReference type="SUPFAM" id="SSF50129">
    <property type="entry name" value="GroES-like"/>
    <property type="match status" value="1"/>
</dbReference>
<dbReference type="Pfam" id="PF08240">
    <property type="entry name" value="ADH_N"/>
    <property type="match status" value="1"/>
</dbReference>
<dbReference type="CDD" id="cd05286">
    <property type="entry name" value="QOR2"/>
    <property type="match status" value="1"/>
</dbReference>
<name>C7NIX0_KYTSD</name>
<dbReference type="Gene3D" id="3.40.50.720">
    <property type="entry name" value="NAD(P)-binding Rossmann-like Domain"/>
    <property type="match status" value="1"/>
</dbReference>
<dbReference type="InterPro" id="IPR020843">
    <property type="entry name" value="ER"/>
</dbReference>
<dbReference type="Pfam" id="PF00107">
    <property type="entry name" value="ADH_zinc_N"/>
    <property type="match status" value="1"/>
</dbReference>
<evidence type="ECO:0000313" key="5">
    <source>
        <dbReference type="Proteomes" id="UP000006666"/>
    </source>
</evidence>
<keyword evidence="5" id="KW-1185">Reference proteome</keyword>
<dbReference type="eggNOG" id="COG0604">
    <property type="taxonomic scope" value="Bacteria"/>
</dbReference>
<sequence>MRSIVFEKHGGTEVLQVRESDDPTPGAGEVVVEVARAGVNFIDTYYREGLYPAELPLTAGNEGVGAVSAVGEGVTDVAVGDRVAWCLVNGQGYTTHAVVPAEKTVPVPQGVTDEQAVAGMVQGMTAHFLAREVWPLQAGDRVLVHAVAGGVGLLLTQVLAADGVEVIGTCSTEAKAEAGRAAGASHIIRYDHEDVTERIREITGGAGVRVVFDGVGASTFDASLDSLSPRGLLCLFGAASGPVPPVDPQRLNAGGGLYLTRPGMATYVSTREELLHHSSAVFAMVADGSLELTIGETYPMTEAARAQADLTGRRTSGKLLLDPSA</sequence>
<evidence type="ECO:0000313" key="4">
    <source>
        <dbReference type="EMBL" id="ACV05195.1"/>
    </source>
</evidence>
<dbReference type="KEGG" id="kse:Ksed_01030"/>
<dbReference type="PANTHER" id="PTHR48106:SF13">
    <property type="entry name" value="QUINONE OXIDOREDUCTASE-RELATED"/>
    <property type="match status" value="1"/>
</dbReference>
<gene>
    <name evidence="4" type="ordered locus">Ksed_01030</name>
</gene>